<keyword evidence="6" id="KW-0832">Ubl conjugation</keyword>
<evidence type="ECO:0000256" key="4">
    <source>
        <dbReference type="ARBA" id="ARBA00022499"/>
    </source>
</evidence>
<sequence length="499" mass="56409">MGVQEQPITFHYRGYNAISTQLEFPPSEPISPYETRIPKFHFTLDRCSRVERERERERERDKIAMVTLRNAKTLETPANPTTDRINENGHTQIEESHKKSDYEQAREQRIKENRERMEKLGIFDLSLKFKSAKPARNNSLNGKPSRCLSPLPPRGPTRRSSRLQNATPVVYSEVEVSKKNRSTSLEDERDLLGEGSKPEVYTDEHENLLGNTERSWTLFVDGIGQDGKRIYDPVKGKTCHQCRQKTLGHRTHCSKCGMVQGQFCGDCLYMRYGEHVLEANQNPDWICPVCRGICNCSLCRQAKGWPPTGALYRKISQLGFKSVAHYLIQTQRPQPDSDKNSGTKLPASSKKSLLFSEVEATSEGSKLSISNDENLSLVTTKDEENKTDDKLKGVKIEETGFVENEHGDSDIASKSSQEPDEKSALTSESSESELEGKKEEKLQLPDYKHSDNHVPLESSPKLKRKSPHPIAEPTPDSIGGRLRQRRRTGNGQSVLVETA</sequence>
<proteinExistence type="predicted"/>
<feature type="region of interest" description="Disordered" evidence="10">
    <location>
        <begin position="76"/>
        <end position="104"/>
    </location>
</feature>
<evidence type="ECO:0000256" key="1">
    <source>
        <dbReference type="ARBA" id="ARBA00004123"/>
    </source>
</evidence>
<feature type="compositionally biased region" description="Polar residues" evidence="10">
    <location>
        <begin position="489"/>
        <end position="499"/>
    </location>
</feature>
<dbReference type="PANTHER" id="PTHR31169">
    <property type="entry name" value="OS05G0300700 PROTEIN"/>
    <property type="match status" value="1"/>
</dbReference>
<keyword evidence="5" id="KW-0597">Phosphoprotein</keyword>
<accession>A0A834G1J5</accession>
<evidence type="ECO:0000256" key="2">
    <source>
        <dbReference type="ARBA" id="ARBA00004496"/>
    </source>
</evidence>
<dbReference type="CDD" id="cd00065">
    <property type="entry name" value="FYVE_like_SF"/>
    <property type="match status" value="1"/>
</dbReference>
<evidence type="ECO:0000256" key="7">
    <source>
        <dbReference type="ARBA" id="ARBA00023015"/>
    </source>
</evidence>
<dbReference type="AlphaFoldDB" id="A0A834G1J5"/>
<evidence type="ECO:0000259" key="11">
    <source>
        <dbReference type="Pfam" id="PF10497"/>
    </source>
</evidence>
<dbReference type="GO" id="GO:0006355">
    <property type="term" value="P:regulation of DNA-templated transcription"/>
    <property type="evidence" value="ECO:0007669"/>
    <property type="project" value="InterPro"/>
</dbReference>
<feature type="compositionally biased region" description="Basic and acidic residues" evidence="10">
    <location>
        <begin position="434"/>
        <end position="454"/>
    </location>
</feature>
<feature type="region of interest" description="Disordered" evidence="10">
    <location>
        <begin position="397"/>
        <end position="499"/>
    </location>
</feature>
<dbReference type="InterPro" id="IPR018866">
    <property type="entry name" value="Znf-4CXXC_R1"/>
</dbReference>
<feature type="domain" description="Zinc-finger" evidence="11">
    <location>
        <begin position="231"/>
        <end position="327"/>
    </location>
</feature>
<evidence type="ECO:0000256" key="10">
    <source>
        <dbReference type="SAM" id="MobiDB-lite"/>
    </source>
</evidence>
<protein>
    <recommendedName>
        <fullName evidence="11">Zinc-finger domain-containing protein</fullName>
    </recommendedName>
</protein>
<evidence type="ECO:0000256" key="3">
    <source>
        <dbReference type="ARBA" id="ARBA00022490"/>
    </source>
</evidence>
<comment type="caution">
    <text evidence="12">The sequence shown here is derived from an EMBL/GenBank/DDBJ whole genome shotgun (WGS) entry which is preliminary data.</text>
</comment>
<dbReference type="GO" id="GO:0005634">
    <property type="term" value="C:nucleus"/>
    <property type="evidence" value="ECO:0007669"/>
    <property type="project" value="UniProtKB-SubCell"/>
</dbReference>
<feature type="region of interest" description="Disordered" evidence="10">
    <location>
        <begin position="134"/>
        <end position="165"/>
    </location>
</feature>
<keyword evidence="7" id="KW-0805">Transcription regulation</keyword>
<evidence type="ECO:0000256" key="5">
    <source>
        <dbReference type="ARBA" id="ARBA00022553"/>
    </source>
</evidence>
<keyword evidence="9" id="KW-0539">Nucleus</keyword>
<dbReference type="InterPro" id="IPR040221">
    <property type="entry name" value="CDCA7/CDA7L"/>
</dbReference>
<keyword evidence="3" id="KW-0963">Cytoplasm</keyword>
<dbReference type="PANTHER" id="PTHR31169:SF23">
    <property type="entry name" value="OS03G0572250 PROTEIN"/>
    <property type="match status" value="1"/>
</dbReference>
<dbReference type="GO" id="GO:0005737">
    <property type="term" value="C:cytoplasm"/>
    <property type="evidence" value="ECO:0007669"/>
    <property type="project" value="UniProtKB-SubCell"/>
</dbReference>
<dbReference type="Proteomes" id="UP000626092">
    <property type="component" value="Unassembled WGS sequence"/>
</dbReference>
<reference evidence="12" key="1">
    <citation type="submission" date="2019-11" db="EMBL/GenBank/DDBJ databases">
        <authorList>
            <person name="Liu Y."/>
            <person name="Hou J."/>
            <person name="Li T.-Q."/>
            <person name="Guan C.-H."/>
            <person name="Wu X."/>
            <person name="Wu H.-Z."/>
            <person name="Ling F."/>
            <person name="Zhang R."/>
            <person name="Shi X.-G."/>
            <person name="Ren J.-P."/>
            <person name="Chen E.-F."/>
            <person name="Sun J.-M."/>
        </authorList>
    </citation>
    <scope>NUCLEOTIDE SEQUENCE</scope>
    <source>
        <strain evidence="12">Adult_tree_wgs_1</strain>
        <tissue evidence="12">Leaves</tissue>
    </source>
</reference>
<keyword evidence="13" id="KW-1185">Reference proteome</keyword>
<feature type="compositionally biased region" description="Basic and acidic residues" evidence="10">
    <location>
        <begin position="84"/>
        <end position="104"/>
    </location>
</feature>
<evidence type="ECO:0000313" key="12">
    <source>
        <dbReference type="EMBL" id="KAF7113888.1"/>
    </source>
</evidence>
<evidence type="ECO:0000256" key="6">
    <source>
        <dbReference type="ARBA" id="ARBA00022843"/>
    </source>
</evidence>
<name>A0A834G1J5_RHOSS</name>
<keyword evidence="8" id="KW-0804">Transcription</keyword>
<evidence type="ECO:0000256" key="8">
    <source>
        <dbReference type="ARBA" id="ARBA00023163"/>
    </source>
</evidence>
<evidence type="ECO:0000256" key="9">
    <source>
        <dbReference type="ARBA" id="ARBA00023242"/>
    </source>
</evidence>
<feature type="compositionally biased region" description="Basic and acidic residues" evidence="10">
    <location>
        <begin position="397"/>
        <end position="423"/>
    </location>
</feature>
<dbReference type="Pfam" id="PF10497">
    <property type="entry name" value="zf-4CXXC_R1"/>
    <property type="match status" value="1"/>
</dbReference>
<evidence type="ECO:0000313" key="13">
    <source>
        <dbReference type="Proteomes" id="UP000626092"/>
    </source>
</evidence>
<keyword evidence="4" id="KW-1017">Isopeptide bond</keyword>
<organism evidence="12 13">
    <name type="scientific">Rhododendron simsii</name>
    <name type="common">Sims's rhododendron</name>
    <dbReference type="NCBI Taxonomy" id="118357"/>
    <lineage>
        <taxon>Eukaryota</taxon>
        <taxon>Viridiplantae</taxon>
        <taxon>Streptophyta</taxon>
        <taxon>Embryophyta</taxon>
        <taxon>Tracheophyta</taxon>
        <taxon>Spermatophyta</taxon>
        <taxon>Magnoliopsida</taxon>
        <taxon>eudicotyledons</taxon>
        <taxon>Gunneridae</taxon>
        <taxon>Pentapetalae</taxon>
        <taxon>asterids</taxon>
        <taxon>Ericales</taxon>
        <taxon>Ericaceae</taxon>
        <taxon>Ericoideae</taxon>
        <taxon>Rhodoreae</taxon>
        <taxon>Rhododendron</taxon>
    </lineage>
</organism>
<gene>
    <name evidence="12" type="ORF">RHSIM_RhsimUnG0104900</name>
</gene>
<dbReference type="OrthoDB" id="298344at2759"/>
<comment type="subcellular location">
    <subcellularLocation>
        <location evidence="2">Cytoplasm</location>
    </subcellularLocation>
    <subcellularLocation>
        <location evidence="1">Nucleus</location>
    </subcellularLocation>
</comment>
<dbReference type="EMBL" id="WJXA01000250">
    <property type="protein sequence ID" value="KAF7113888.1"/>
    <property type="molecule type" value="Genomic_DNA"/>
</dbReference>